<evidence type="ECO:0000313" key="3">
    <source>
        <dbReference type="Proteomes" id="UP001217089"/>
    </source>
</evidence>
<feature type="transmembrane region" description="Helical" evidence="1">
    <location>
        <begin position="12"/>
        <end position="35"/>
    </location>
</feature>
<dbReference type="EMBL" id="JARBDR010000328">
    <property type="protein sequence ID" value="KAJ8316282.1"/>
    <property type="molecule type" value="Genomic_DNA"/>
</dbReference>
<keyword evidence="3" id="KW-1185">Reference proteome</keyword>
<dbReference type="Proteomes" id="UP001217089">
    <property type="component" value="Unassembled WGS sequence"/>
</dbReference>
<organism evidence="2 3">
    <name type="scientific">Tegillarca granosa</name>
    <name type="common">Malaysian cockle</name>
    <name type="synonym">Anadara granosa</name>
    <dbReference type="NCBI Taxonomy" id="220873"/>
    <lineage>
        <taxon>Eukaryota</taxon>
        <taxon>Metazoa</taxon>
        <taxon>Spiralia</taxon>
        <taxon>Lophotrochozoa</taxon>
        <taxon>Mollusca</taxon>
        <taxon>Bivalvia</taxon>
        <taxon>Autobranchia</taxon>
        <taxon>Pteriomorphia</taxon>
        <taxon>Arcoida</taxon>
        <taxon>Arcoidea</taxon>
        <taxon>Arcidae</taxon>
        <taxon>Tegillarca</taxon>
    </lineage>
</organism>
<protein>
    <submittedName>
        <fullName evidence="2">Uncharacterized protein</fullName>
    </submittedName>
</protein>
<accession>A0ABQ9FG26</accession>
<evidence type="ECO:0000313" key="2">
    <source>
        <dbReference type="EMBL" id="KAJ8316282.1"/>
    </source>
</evidence>
<evidence type="ECO:0000256" key="1">
    <source>
        <dbReference type="SAM" id="Phobius"/>
    </source>
</evidence>
<keyword evidence="1" id="KW-0472">Membrane</keyword>
<reference evidence="2 3" key="1">
    <citation type="submission" date="2022-12" db="EMBL/GenBank/DDBJ databases">
        <title>Chromosome-level genome of Tegillarca granosa.</title>
        <authorList>
            <person name="Kim J."/>
        </authorList>
    </citation>
    <scope>NUCLEOTIDE SEQUENCE [LARGE SCALE GENOMIC DNA]</scope>
    <source>
        <strain evidence="2">Teg-2019</strain>
        <tissue evidence="2">Adductor muscle</tissue>
    </source>
</reference>
<name>A0ABQ9FG26_TEGGR</name>
<gene>
    <name evidence="2" type="ORF">KUTeg_006296</name>
</gene>
<proteinExistence type="predicted"/>
<comment type="caution">
    <text evidence="2">The sequence shown here is derived from an EMBL/GenBank/DDBJ whole genome shotgun (WGS) entry which is preliminary data.</text>
</comment>
<sequence length="106" mass="12651">MSAPYIVKNLILAFWLSPLSDLIISLYKVVFHWLFSSMCYKCYIITSFQKQLELKSFCCVLKVKIKNDFNNSTVVVYDFVYLFVTAECMGSNKLLWYFMLMWEQKH</sequence>
<keyword evidence="1" id="KW-1133">Transmembrane helix</keyword>
<feature type="transmembrane region" description="Helical" evidence="1">
    <location>
        <begin position="79"/>
        <end position="100"/>
    </location>
</feature>
<keyword evidence="1" id="KW-0812">Transmembrane</keyword>